<dbReference type="Pfam" id="PF04391">
    <property type="entry name" value="DUF533"/>
    <property type="match status" value="1"/>
</dbReference>
<evidence type="ECO:0000313" key="2">
    <source>
        <dbReference type="Proteomes" id="UP000232638"/>
    </source>
</evidence>
<dbReference type="InterPro" id="IPR007486">
    <property type="entry name" value="YebE"/>
</dbReference>
<name>A0A2K8UDH2_9GAMM</name>
<organism evidence="1 2">
    <name type="scientific">Candidatus Thiodictyon syntrophicum</name>
    <dbReference type="NCBI Taxonomy" id="1166950"/>
    <lineage>
        <taxon>Bacteria</taxon>
        <taxon>Pseudomonadati</taxon>
        <taxon>Pseudomonadota</taxon>
        <taxon>Gammaproteobacteria</taxon>
        <taxon>Chromatiales</taxon>
        <taxon>Chromatiaceae</taxon>
        <taxon>Thiodictyon</taxon>
    </lineage>
</organism>
<dbReference type="Proteomes" id="UP000232638">
    <property type="component" value="Chromosome"/>
</dbReference>
<keyword evidence="2" id="KW-1185">Reference proteome</keyword>
<dbReference type="EMBL" id="CP020370">
    <property type="protein sequence ID" value="AUB83643.1"/>
    <property type="molecule type" value="Genomic_DNA"/>
</dbReference>
<reference evidence="1 2" key="1">
    <citation type="submission" date="2017-03" db="EMBL/GenBank/DDBJ databases">
        <title>Complete genome sequence of Candidatus 'Thiodictyon syntrophicum' sp. nov. strain Cad16T, a photolithoautotroph purple sulfur bacterium isolated from an alpine meromictic lake.</title>
        <authorList>
            <person name="Luedin S.M."/>
            <person name="Pothier J.F."/>
            <person name="Danza F."/>
            <person name="Storelli N."/>
            <person name="Wittwer M."/>
            <person name="Tonolla M."/>
        </authorList>
    </citation>
    <scope>NUCLEOTIDE SEQUENCE [LARGE SCALE GENOMIC DNA]</scope>
    <source>
        <strain evidence="1 2">Cad16T</strain>
    </source>
</reference>
<dbReference type="CDD" id="cd07178">
    <property type="entry name" value="terB_like_YebE"/>
    <property type="match status" value="1"/>
</dbReference>
<evidence type="ECO:0000313" key="1">
    <source>
        <dbReference type="EMBL" id="AUB83643.1"/>
    </source>
</evidence>
<protein>
    <submittedName>
        <fullName evidence="1">Protein YebE</fullName>
    </submittedName>
</protein>
<dbReference type="AlphaFoldDB" id="A0A2K8UDH2"/>
<dbReference type="KEGG" id="tsy:THSYN_23620"/>
<accession>A0A2K8UDH2</accession>
<dbReference type="SUPFAM" id="SSF158682">
    <property type="entry name" value="TerB-like"/>
    <property type="match status" value="1"/>
</dbReference>
<proteinExistence type="predicted"/>
<dbReference type="Gene3D" id="1.10.3680.10">
    <property type="entry name" value="TerB-like"/>
    <property type="match status" value="1"/>
</dbReference>
<dbReference type="InterPro" id="IPR029024">
    <property type="entry name" value="TerB-like"/>
</dbReference>
<sequence length="260" mass="25989">MANLSELVGTFIQNTMSPSGGERVGNVLKDLQANVGNMVNRQGGAGGILEKVLAQAKTTLGNASQNPAQAAGLGAVLGSLLGGGGSSVSGAIKGGALAMLAGIAYKALTNAGQGAEGGSAPVFSGGAVPVGMTAAQTPADHQVLANTAELVIKGMINAAKADGEVSADEITRIVGKLKEAGMTGDTEAWIMKELRQPLDLDAFAAAIPNQEVAAQVYAASLLAIEVDTPQEVAYLADLARKTGLDAAVVQNIQQTLGAKV</sequence>
<dbReference type="RefSeq" id="WP_100921325.1">
    <property type="nucleotide sequence ID" value="NZ_CP020370.1"/>
</dbReference>
<gene>
    <name evidence="1" type="ORF">THSYN_23620</name>
</gene>
<dbReference type="OrthoDB" id="5459344at2"/>